<proteinExistence type="predicted"/>
<gene>
    <name evidence="1" type="ORF">PH586_19610</name>
</gene>
<sequence>MRILKALFLPVLLICSLIGFDTLYAYAAGDLTRRGTALPDLVLGNEESDYSMSQLEYQLETGKAYQLKIIASGQKEYAFQAPEFATSIFLRKVEAGGVEIKAITLTELEFEDAGEAQIFFVPIKPGKYRFYAKGLEGKGMLGYFMVK</sequence>
<comment type="caution">
    <text evidence="1">The sequence shown here is derived from an EMBL/GenBank/DDBJ whole genome shotgun (WGS) entry which is preliminary data.</text>
</comment>
<accession>A0ABT4XK96</accession>
<dbReference type="RefSeq" id="WP_271349485.1">
    <property type="nucleotide sequence ID" value="NZ_JAQJZJ010000010.1"/>
</dbReference>
<dbReference type="Proteomes" id="UP001212042">
    <property type="component" value="Unassembled WGS sequence"/>
</dbReference>
<evidence type="ECO:0000313" key="1">
    <source>
        <dbReference type="EMBL" id="MDA7088592.1"/>
    </source>
</evidence>
<dbReference type="EMBL" id="JAQJZJ010000010">
    <property type="protein sequence ID" value="MDA7088592.1"/>
    <property type="molecule type" value="Genomic_DNA"/>
</dbReference>
<evidence type="ECO:0000313" key="2">
    <source>
        <dbReference type="Proteomes" id="UP001212042"/>
    </source>
</evidence>
<reference evidence="1 2" key="1">
    <citation type="submission" date="2023-01" db="EMBL/GenBank/DDBJ databases">
        <title>Pseudomonas SA3-5T sp. nov., isolated from tidal flat sediment.</title>
        <authorList>
            <person name="Kim H.S."/>
            <person name="Kim J.-S."/>
            <person name="Suh M.K."/>
            <person name="Eom M.K."/>
            <person name="Lee J.-S."/>
        </authorList>
    </citation>
    <scope>NUCLEOTIDE SEQUENCE [LARGE SCALE GENOMIC DNA]</scope>
    <source>
        <strain evidence="1 2">SA3-5</strain>
    </source>
</reference>
<organism evidence="1 2">
    <name type="scientific">Pseudomonas aestuarii</name>
    <dbReference type="NCBI Taxonomy" id="3018340"/>
    <lineage>
        <taxon>Bacteria</taxon>
        <taxon>Pseudomonadati</taxon>
        <taxon>Pseudomonadota</taxon>
        <taxon>Gammaproteobacteria</taxon>
        <taxon>Pseudomonadales</taxon>
        <taxon>Pseudomonadaceae</taxon>
        <taxon>Pseudomonas</taxon>
    </lineage>
</organism>
<name>A0ABT4XK96_9PSED</name>
<keyword evidence="2" id="KW-1185">Reference proteome</keyword>
<protein>
    <submittedName>
        <fullName evidence="1">Copper-binding protein</fullName>
    </submittedName>
</protein>